<evidence type="ECO:0000313" key="3">
    <source>
        <dbReference type="EnsemblFungi" id="PTTG_09903-t43_1-p1"/>
    </source>
</evidence>
<dbReference type="AlphaFoldDB" id="A0A180GIS0"/>
<organism evidence="2">
    <name type="scientific">Puccinia triticina (isolate 1-1 / race 1 (BBBD))</name>
    <name type="common">Brown leaf rust fungus</name>
    <dbReference type="NCBI Taxonomy" id="630390"/>
    <lineage>
        <taxon>Eukaryota</taxon>
        <taxon>Fungi</taxon>
        <taxon>Dikarya</taxon>
        <taxon>Basidiomycota</taxon>
        <taxon>Pucciniomycotina</taxon>
        <taxon>Pucciniomycetes</taxon>
        <taxon>Pucciniales</taxon>
        <taxon>Pucciniaceae</taxon>
        <taxon>Puccinia</taxon>
    </lineage>
</organism>
<feature type="compositionally biased region" description="Polar residues" evidence="1">
    <location>
        <begin position="1"/>
        <end position="11"/>
    </location>
</feature>
<feature type="region of interest" description="Disordered" evidence="1">
    <location>
        <begin position="1"/>
        <end position="47"/>
    </location>
</feature>
<gene>
    <name evidence="2" type="ORF">PTTG_09903</name>
</gene>
<evidence type="ECO:0000256" key="1">
    <source>
        <dbReference type="SAM" id="MobiDB-lite"/>
    </source>
</evidence>
<dbReference type="EnsemblFungi" id="PTTG_09903-t43_1">
    <property type="protein sequence ID" value="PTTG_09903-t43_1-p1"/>
    <property type="gene ID" value="PTTG_09903"/>
</dbReference>
<sequence>MSESLSKNSVPKASGDKLSDLPTFAGGMANPTTAAMTQPLLTGDDLPLTSAGEALQVKAQSIAEFLVPQDIPVVEPITSPAKNTRAKVNPATKQKKSAKKQPDQSEKQAIPRAPRLPANDQADNPEQEIMELLGEKI</sequence>
<keyword evidence="4" id="KW-1185">Reference proteome</keyword>
<feature type="region of interest" description="Disordered" evidence="1">
    <location>
        <begin position="77"/>
        <end position="137"/>
    </location>
</feature>
<reference evidence="3 4" key="3">
    <citation type="journal article" date="2017" name="G3 (Bethesda)">
        <title>Comparative analysis highlights variable genome content of wheat rusts and divergence of the mating loci.</title>
        <authorList>
            <person name="Cuomo C.A."/>
            <person name="Bakkeren G."/>
            <person name="Khalil H.B."/>
            <person name="Panwar V."/>
            <person name="Joly D."/>
            <person name="Linning R."/>
            <person name="Sakthikumar S."/>
            <person name="Song X."/>
            <person name="Adiconis X."/>
            <person name="Fan L."/>
            <person name="Goldberg J.M."/>
            <person name="Levin J.Z."/>
            <person name="Young S."/>
            <person name="Zeng Q."/>
            <person name="Anikster Y."/>
            <person name="Bruce M."/>
            <person name="Wang M."/>
            <person name="Yin C."/>
            <person name="McCallum B."/>
            <person name="Szabo L.J."/>
            <person name="Hulbert S."/>
            <person name="Chen X."/>
            <person name="Fellers J.P."/>
        </authorList>
    </citation>
    <scope>NUCLEOTIDE SEQUENCE</scope>
    <source>
        <strain evidence="3">isolate 1-1 / race 1 (BBBD)</strain>
        <strain evidence="4">Isolate 1-1 / race 1 (BBBD)</strain>
    </source>
</reference>
<evidence type="ECO:0000313" key="4">
    <source>
        <dbReference type="Proteomes" id="UP000005240"/>
    </source>
</evidence>
<feature type="non-terminal residue" evidence="2">
    <location>
        <position position="137"/>
    </location>
</feature>
<feature type="compositionally biased region" description="Polar residues" evidence="1">
    <location>
        <begin position="30"/>
        <end position="40"/>
    </location>
</feature>
<dbReference type="Proteomes" id="UP000005240">
    <property type="component" value="Unassembled WGS sequence"/>
</dbReference>
<accession>A0A180GIS0</accession>
<reference evidence="3" key="4">
    <citation type="submission" date="2025-05" db="UniProtKB">
        <authorList>
            <consortium name="EnsemblFungi"/>
        </authorList>
    </citation>
    <scope>IDENTIFICATION</scope>
    <source>
        <strain evidence="3">isolate 1-1 / race 1 (BBBD)</strain>
    </source>
</reference>
<evidence type="ECO:0000313" key="2">
    <source>
        <dbReference type="EMBL" id="OAV91843.1"/>
    </source>
</evidence>
<name>A0A180GIS0_PUCT1</name>
<proteinExistence type="predicted"/>
<reference evidence="2" key="1">
    <citation type="submission" date="2009-11" db="EMBL/GenBank/DDBJ databases">
        <authorList>
            <consortium name="The Broad Institute Genome Sequencing Platform"/>
            <person name="Ward D."/>
            <person name="Feldgarden M."/>
            <person name="Earl A."/>
            <person name="Young S.K."/>
            <person name="Zeng Q."/>
            <person name="Koehrsen M."/>
            <person name="Alvarado L."/>
            <person name="Berlin A."/>
            <person name="Bochicchio J."/>
            <person name="Borenstein D."/>
            <person name="Chapman S.B."/>
            <person name="Chen Z."/>
            <person name="Engels R."/>
            <person name="Freedman E."/>
            <person name="Gellesch M."/>
            <person name="Goldberg J."/>
            <person name="Griggs A."/>
            <person name="Gujja S."/>
            <person name="Heilman E."/>
            <person name="Heiman D."/>
            <person name="Hepburn T."/>
            <person name="Howarth C."/>
            <person name="Jen D."/>
            <person name="Larson L."/>
            <person name="Lewis B."/>
            <person name="Mehta T."/>
            <person name="Park D."/>
            <person name="Pearson M."/>
            <person name="Roberts A."/>
            <person name="Saif S."/>
            <person name="Shea T."/>
            <person name="Shenoy N."/>
            <person name="Sisk P."/>
            <person name="Stolte C."/>
            <person name="Sykes S."/>
            <person name="Thomson T."/>
            <person name="Walk T."/>
            <person name="White J."/>
            <person name="Yandava C."/>
            <person name="Izard J."/>
            <person name="Baranova O.V."/>
            <person name="Blanton J.M."/>
            <person name="Tanner A.C."/>
            <person name="Dewhirst F.E."/>
            <person name="Haas B."/>
            <person name="Nusbaum C."/>
            <person name="Birren B."/>
        </authorList>
    </citation>
    <scope>NUCLEOTIDE SEQUENCE [LARGE SCALE GENOMIC DNA]</scope>
    <source>
        <strain evidence="2">1-1 BBBD Race 1</strain>
    </source>
</reference>
<reference evidence="2" key="2">
    <citation type="submission" date="2016-05" db="EMBL/GenBank/DDBJ databases">
        <title>Comparative analysis highlights variable genome content of wheat rusts and divergence of the mating loci.</title>
        <authorList>
            <person name="Cuomo C.A."/>
            <person name="Bakkeren G."/>
            <person name="Szabo L."/>
            <person name="Khalil H."/>
            <person name="Joly D."/>
            <person name="Goldberg J."/>
            <person name="Young S."/>
            <person name="Zeng Q."/>
            <person name="Fellers J."/>
        </authorList>
    </citation>
    <scope>NUCLEOTIDE SEQUENCE [LARGE SCALE GENOMIC DNA]</scope>
    <source>
        <strain evidence="2">1-1 BBBD Race 1</strain>
    </source>
</reference>
<dbReference type="VEuPathDB" id="FungiDB:PTTG_09903"/>
<protein>
    <submittedName>
        <fullName evidence="2 3">Uncharacterized protein</fullName>
    </submittedName>
</protein>
<dbReference type="EMBL" id="ADAS02000074">
    <property type="protein sequence ID" value="OAV91843.1"/>
    <property type="molecule type" value="Genomic_DNA"/>
</dbReference>